<comment type="caution">
    <text evidence="7">The sequence shown here is derived from an EMBL/GenBank/DDBJ whole genome shotgun (WGS) entry which is preliminary data.</text>
</comment>
<comment type="similarity">
    <text evidence="1">Belongs to the leucine-binding protein family.</text>
</comment>
<dbReference type="Pfam" id="PF13458">
    <property type="entry name" value="Peripla_BP_6"/>
    <property type="match status" value="1"/>
</dbReference>
<keyword evidence="3 5" id="KW-0732">Signal</keyword>
<evidence type="ECO:0000256" key="1">
    <source>
        <dbReference type="ARBA" id="ARBA00010062"/>
    </source>
</evidence>
<proteinExistence type="inferred from homology"/>
<feature type="domain" description="Leucine-binding protein" evidence="6">
    <location>
        <begin position="29"/>
        <end position="369"/>
    </location>
</feature>
<dbReference type="Proteomes" id="UP000078272">
    <property type="component" value="Unassembled WGS sequence"/>
</dbReference>
<dbReference type="Gene3D" id="3.40.50.2300">
    <property type="match status" value="2"/>
</dbReference>
<evidence type="ECO:0000313" key="7">
    <source>
        <dbReference type="EMBL" id="KTQ85309.1"/>
    </source>
</evidence>
<evidence type="ECO:0000256" key="3">
    <source>
        <dbReference type="ARBA" id="ARBA00022729"/>
    </source>
</evidence>
<dbReference type="EMBL" id="LDPZ01000062">
    <property type="protein sequence ID" value="KTQ85309.1"/>
    <property type="molecule type" value="Genomic_DNA"/>
</dbReference>
<dbReference type="SUPFAM" id="SSF53822">
    <property type="entry name" value="Periplasmic binding protein-like I"/>
    <property type="match status" value="1"/>
</dbReference>
<evidence type="ECO:0000259" key="6">
    <source>
        <dbReference type="Pfam" id="PF13458"/>
    </source>
</evidence>
<dbReference type="STRING" id="401562.NS365_07700"/>
<dbReference type="PATRIC" id="fig|401562.3.peg.4508"/>
<dbReference type="AlphaFoldDB" id="A0A175R3M3"/>
<dbReference type="InterPro" id="IPR051010">
    <property type="entry name" value="BCAA_transport"/>
</dbReference>
<evidence type="ECO:0000256" key="2">
    <source>
        <dbReference type="ARBA" id="ARBA00022448"/>
    </source>
</evidence>
<dbReference type="PANTHER" id="PTHR30483">
    <property type="entry name" value="LEUCINE-SPECIFIC-BINDING PROTEIN"/>
    <property type="match status" value="1"/>
</dbReference>
<feature type="signal peptide" evidence="5">
    <location>
        <begin position="1"/>
        <end position="25"/>
    </location>
</feature>
<dbReference type="InterPro" id="IPR000709">
    <property type="entry name" value="Leu_Ile_Val-bd"/>
</dbReference>
<accession>A0A175R3M3</accession>
<gene>
    <name evidence="7" type="ORF">NS226_20390</name>
</gene>
<dbReference type="InterPro" id="IPR028081">
    <property type="entry name" value="Leu-bd"/>
</dbReference>
<dbReference type="PANTHER" id="PTHR30483:SF6">
    <property type="entry name" value="PERIPLASMIC BINDING PROTEIN OF ABC TRANSPORTER FOR NATURAL AMINO ACIDS"/>
    <property type="match status" value="1"/>
</dbReference>
<dbReference type="InterPro" id="IPR028082">
    <property type="entry name" value="Peripla_BP_I"/>
</dbReference>
<reference evidence="7 8" key="1">
    <citation type="journal article" date="2016" name="Front. Microbiol.">
        <title>Genomic Resource of Rice Seed Associated Bacteria.</title>
        <authorList>
            <person name="Midha S."/>
            <person name="Bansal K."/>
            <person name="Sharma S."/>
            <person name="Kumar N."/>
            <person name="Patil P.P."/>
            <person name="Chaudhry V."/>
            <person name="Patil P.B."/>
        </authorList>
    </citation>
    <scope>NUCLEOTIDE SEQUENCE [LARGE SCALE GENOMIC DNA]</scope>
    <source>
        <strain evidence="7 8">NS226</strain>
    </source>
</reference>
<keyword evidence="2" id="KW-0813">Transport</keyword>
<name>A0A175R3M3_9HYPH</name>
<evidence type="ECO:0000256" key="4">
    <source>
        <dbReference type="ARBA" id="ARBA00022970"/>
    </source>
</evidence>
<protein>
    <submittedName>
        <fullName evidence="7">ABC transporter substrate-binding protein</fullName>
    </submittedName>
</protein>
<dbReference type="GO" id="GO:0006865">
    <property type="term" value="P:amino acid transport"/>
    <property type="evidence" value="ECO:0007669"/>
    <property type="project" value="UniProtKB-KW"/>
</dbReference>
<dbReference type="OrthoDB" id="6083760at2"/>
<keyword evidence="4" id="KW-0029">Amino-acid transport</keyword>
<dbReference type="PRINTS" id="PR00337">
    <property type="entry name" value="LEUILEVALBP"/>
</dbReference>
<evidence type="ECO:0000256" key="5">
    <source>
        <dbReference type="SAM" id="SignalP"/>
    </source>
</evidence>
<organism evidence="7 8">
    <name type="scientific">Aureimonas ureilytica</name>
    <dbReference type="NCBI Taxonomy" id="401562"/>
    <lineage>
        <taxon>Bacteria</taxon>
        <taxon>Pseudomonadati</taxon>
        <taxon>Pseudomonadota</taxon>
        <taxon>Alphaproteobacteria</taxon>
        <taxon>Hyphomicrobiales</taxon>
        <taxon>Aurantimonadaceae</taxon>
        <taxon>Aureimonas</taxon>
    </lineage>
</organism>
<evidence type="ECO:0000313" key="8">
    <source>
        <dbReference type="Proteomes" id="UP000078272"/>
    </source>
</evidence>
<dbReference type="CDD" id="cd20013">
    <property type="entry name" value="PBP1_RPA0985_benzoate-like"/>
    <property type="match status" value="1"/>
</dbReference>
<sequence>MKRRQVLKTLLISAALMLPAGAALAADAVKVGLILPMTGPFASTGRQVEAGAKLYMAEHGDEVAGHKIELILRDDTANAEQTRRIAQELVTREKVQVLAGFGHTPLAMAAAPLATQGKVPMIVMAAGTSVITEKSPFIVRSSFTLPQVTEPLAKWAKDNKIEKVVTLVADYAPGLDAEKAFSDTFTKAGGKIVESIRVPLANPDFAPFLQRVRDAKPDAVFSFVPSGVGSALMKQFDDRGLAQAGIRLIATGDVTDDDLLNKMGKAALGTITTHHYSAAHDSPENKAFVKAFEAANGGMRPNFMAVGGYDGMALVYEALKKTGGDAKGEALVNAMKGLSWTSVRGPVSIDPDTRDIVQTVYFREVKEQDGQLWNVEFDKVEAVKDPVKAAKK</sequence>
<feature type="chain" id="PRO_5008041649" evidence="5">
    <location>
        <begin position="26"/>
        <end position="392"/>
    </location>
</feature>